<evidence type="ECO:0000256" key="6">
    <source>
        <dbReference type="ARBA" id="ARBA00023268"/>
    </source>
</evidence>
<dbReference type="InterPro" id="IPR011032">
    <property type="entry name" value="GroES-like_sf"/>
</dbReference>
<sequence>MPTSNAMSNGHSLPGDSATGDGAPIAIIGMSCRFAGDVTSPSKLWDLCTGSGDAWTPIPHERFDAAGLYDKRKAKRGRFAVQGGYFLKDIALFDSAFYNYTKDTANAMDPQIRMLLESVYESMEDAGIPIQKLAGSNTSVFAGSFSTDYSDMTLKDPYIMHETYKTGNGIAMLSNRISHFYDFQGASMTLDVGCSTSLVALHQAVQALRSGESDVAVVGSSLICLSPDMFIAMANSSVLGPSGKCFAWDDRAEGYGRGEGVASIILKPLAAALRDGDRVHAVVRETGLNQDGKTPTITSPSLDAQVKLIREVYRRAGLDPSTDTGYVEAHMTGTPTGDPIEAEALARTFGAGRAESDPVLVGSVKPNIGHTEPVSGLAAIFKAIFALREGVIPPNVNYENTNPNIPLKEWRLKVPRDLTPWPADKPRRASVNNFGYGGTNAHIILEAPPASANHHSTHGVAKTTDGVTDSTEIHKENGESHGTLNGAANGTTNGHTNGRTKGEDNHDRSMVYILSAKDSTGASQMNKNLASYLRSQSPLPAPIDLAFTLAERKSWFPWTTAVRAGNLTELAEKLADPDRKPVRSTKVPRLGFVFNGQGAQWHAMGRELIVGYPVFRRSLLEADEILKDYGATWSLHEELLRDEKTTRVHEIRLSQPLSVALQICLVDLLASWGIVPSAVTSHSSGEIAAAYAVGALTFRQALGVVYFRGELAQKHKGAEGGMLAAGLGAEAAVEYVKDTKNGKVVVACHNSPESVTISGDMAAVDEVAARLTENGVFARKLNVPLAYHSHHMHAMAKDYTAALCDVMTPAPEQWTNALFASPVTGGILTSPEDLTPEHFVRNLVSPVLFSEAFEQMCFGAADGSVTQQEEDANANIDMIVEIGAHGTLAGPIRQILKDRKKFPYISLLNRQNDAVNTVQDAACTLLAQGYPVDLSGVNEHADGTFIPGLPGYAWNHGTAHWAESRLYREYRHKRFVPHELLGSPIAGTNRQTPTWRSFLRTLDIPWLADHKLGTDVVLPGAGYVAMAIEAVRLLTDTTEETIAGYRLREIEFINALTIPDTTLGVEVQIVLSPCSDKELEYKGWYNFEVWSVSGADADDSWIQHCKGAVTAETVSKSKEADTKFTLSAPLAESFFTAGTPVREVAPDTVFAGLRAMNLFHGPIFQNLLSSRATDTKSITGMTVSPAAIPAGNTIGEQPYVLHPTTLDSLIQATFVSIPDATRQHAMAVPRSIRHLYVPRSLRREAGETITAFVDLERADRRGAMVSAVAVNGEGNDASASRLELDDLYCQAVPLDTGDLPDGQTSEICSQMRWEVDVAHGVVPAPFKASIQEQVSFDEEDREFEKKLDRVSFNFISDAVKQLSSDSAIDNSTRPPHLQRLYAWMQTVVARGQAGQLGPGSRVWGRTNAGVRQKLADDLAAENAAGQQLARMGPLLADTVRGLVETESILKQDDLIDRYYEALPRLSQRSFAHLNKLVEQYAVAQPGAHVLEIGGRSGGATARVLEAFAAKAEEADLGDLGTLLGQYDFTDVVPHRFELVKQKCAAWTALMAFKTLDVHNDPITQGFVEESYDLILVSPGTLLRLATFGPDELSLSLKNMRRLLKPDGKLVLVETTRARLDTHLVFGGLPGWWQSEGDDEGPVVSVERWNELLDRTGFAGADLEIGDCEDAQFQASSVIITTAIAQSQPAYPTAVSIIHTNEDPPAQKWLEQLRTAITTQTGADVAVERLSEVQAKPDVVYIFTPEMVAPFLDTMDEAAFKQLKTLVVQGQGLLWLSRSSAITSEQPVYAQSAGFLRTAKQEDTTKRYVSLDFETTTDGADRPWSTTTISQIVQVLKQSFDARVDTAEIEWEYAVKDGMLHVPRVYPSPAEDRASSETPVDPAPVEQSLWQPNRPLLWETVQTVGSLSNLYFTDDPKAAEPSLPSGYVEIQSQALGLNFRDVLVALGQIDESRYMHDAAGIVTRLGPDTEASGLKVGDRVTGALEGRFATHPRSMWTGFAKMPDSMSWEEGASLPCIFLTSYLCLFDVARLQPGERVLIHAGSGGVGQSAIMLAKHAGAEVFTTCSSEEKRNLLMEQYGLDADHILSSRDPSFAAAIHERTGGAGVDVVINSLSGPLLKATWECMARFGRFVEIGKVDMEAARRLDLTPLTRNAMIVGFDLIQWCMFNGSAVHRAWQALMKLWDEKVISAVHPIVTYPISEMETAMRRMQRGTHVGKMVLVPGPDARFKVLTRSSNLARLDDPDATYLIAGGLGGIGLALADWMMARGARHILVVSRRAESHQEAEPLIARGRAQGCNVIVRNCDITKEDRLTTLLAELANIMPPIRGVIQAAMALHDTILQKLTYEQWQSSIQPKVAGTLNLHHHLPKDLRFFVMLSSTSGVVGLVSQANYAAGNTFQDALARHRAAQGLPAVSINLPAVSDVGVVTESTDTMMRARLERTLGSPSIPIGRVLRLVEAAVATPLRAHNPDTAQVITGIVAWDRITAGANPKRDRRFWTMRLSNSSSATGGGGAGTKGRSNNPDEVLKQELAGASSGDEAFALVMGALTRRLATLFNLVAADIDTSDGMSALGVDSLVAVELRNWLSGVVQAKVTVFEILQTATLREFAKLVVGRSALVV</sequence>
<evidence type="ECO:0000256" key="4">
    <source>
        <dbReference type="ARBA" id="ARBA00022857"/>
    </source>
</evidence>
<feature type="compositionally biased region" description="Low complexity" evidence="9">
    <location>
        <begin position="481"/>
        <end position="497"/>
    </location>
</feature>
<dbReference type="GO" id="GO:1901336">
    <property type="term" value="P:lactone biosynthetic process"/>
    <property type="evidence" value="ECO:0007669"/>
    <property type="project" value="UniProtKB-ARBA"/>
</dbReference>
<dbReference type="Pfam" id="PF21089">
    <property type="entry name" value="PKS_DH_N"/>
    <property type="match status" value="1"/>
</dbReference>
<dbReference type="PROSITE" id="PS00012">
    <property type="entry name" value="PHOSPHOPANTETHEINE"/>
    <property type="match status" value="1"/>
</dbReference>
<dbReference type="GO" id="GO:0031177">
    <property type="term" value="F:phosphopantetheine binding"/>
    <property type="evidence" value="ECO:0007669"/>
    <property type="project" value="InterPro"/>
</dbReference>
<dbReference type="SUPFAM" id="SSF52151">
    <property type="entry name" value="FabD/lysophospholipase-like"/>
    <property type="match status" value="1"/>
</dbReference>
<dbReference type="InterPro" id="IPR050091">
    <property type="entry name" value="PKS_NRPS_Biosynth_Enz"/>
</dbReference>
<keyword evidence="4" id="KW-0521">NADP</keyword>
<gene>
    <name evidence="13" type="ORF">VM1G_04958</name>
</gene>
<evidence type="ECO:0000259" key="10">
    <source>
        <dbReference type="PROSITE" id="PS50075"/>
    </source>
</evidence>
<evidence type="ECO:0000256" key="5">
    <source>
        <dbReference type="ARBA" id="ARBA00023002"/>
    </source>
</evidence>
<proteinExistence type="predicted"/>
<dbReference type="InterPro" id="IPR009081">
    <property type="entry name" value="PP-bd_ACP"/>
</dbReference>
<protein>
    <submittedName>
        <fullName evidence="13">Lovastatin diketide synthase LovF</fullName>
    </submittedName>
</protein>
<dbReference type="CDD" id="cd05195">
    <property type="entry name" value="enoyl_red"/>
    <property type="match status" value="1"/>
</dbReference>
<dbReference type="PROSITE" id="PS50075">
    <property type="entry name" value="CARRIER"/>
    <property type="match status" value="1"/>
</dbReference>
<dbReference type="CDD" id="cd05274">
    <property type="entry name" value="KR_FAS_SDR_x"/>
    <property type="match status" value="1"/>
</dbReference>
<keyword evidence="5" id="KW-0560">Oxidoreductase</keyword>
<dbReference type="InterPro" id="IPR049552">
    <property type="entry name" value="PKS_DH_N"/>
</dbReference>
<feature type="region of interest" description="Disordered" evidence="9">
    <location>
        <begin position="1867"/>
        <end position="1886"/>
    </location>
</feature>
<evidence type="ECO:0000256" key="1">
    <source>
        <dbReference type="ARBA" id="ARBA00022450"/>
    </source>
</evidence>
<dbReference type="Pfam" id="PF08659">
    <property type="entry name" value="KR"/>
    <property type="match status" value="1"/>
</dbReference>
<dbReference type="SUPFAM" id="SSF55048">
    <property type="entry name" value="Probable ACP-binding domain of malonyl-CoA ACP transacylase"/>
    <property type="match status" value="1"/>
</dbReference>
<evidence type="ECO:0000259" key="12">
    <source>
        <dbReference type="PROSITE" id="PS52019"/>
    </source>
</evidence>
<dbReference type="GO" id="GO:0006633">
    <property type="term" value="P:fatty acid biosynthetic process"/>
    <property type="evidence" value="ECO:0007669"/>
    <property type="project" value="TreeGrafter"/>
</dbReference>
<dbReference type="SUPFAM" id="SSF47336">
    <property type="entry name" value="ACP-like"/>
    <property type="match status" value="1"/>
</dbReference>
<dbReference type="SMART" id="SM00825">
    <property type="entry name" value="PKS_KS"/>
    <property type="match status" value="1"/>
</dbReference>
<dbReference type="Pfam" id="PF00698">
    <property type="entry name" value="Acyl_transf_1"/>
    <property type="match status" value="1"/>
</dbReference>
<dbReference type="InterPro" id="IPR042104">
    <property type="entry name" value="PKS_dehydratase_sf"/>
</dbReference>
<dbReference type="Gene3D" id="3.10.129.110">
    <property type="entry name" value="Polyketide synthase dehydratase"/>
    <property type="match status" value="1"/>
</dbReference>
<evidence type="ECO:0000313" key="13">
    <source>
        <dbReference type="EMBL" id="KUI69401.1"/>
    </source>
</evidence>
<dbReference type="Gene3D" id="3.40.50.720">
    <property type="entry name" value="NAD(P)-binding Rossmann-like Domain"/>
    <property type="match status" value="2"/>
</dbReference>
<keyword evidence="7" id="KW-0012">Acyltransferase</keyword>
<dbReference type="PROSITE" id="PS52004">
    <property type="entry name" value="KS3_2"/>
    <property type="match status" value="1"/>
</dbReference>
<reference evidence="13" key="1">
    <citation type="submission" date="2014-12" db="EMBL/GenBank/DDBJ databases">
        <title>Genome Sequence of Valsa Canker Pathogens Uncovers a Specific Adaption of Colonization on Woody Bark.</title>
        <authorList>
            <person name="Yin Z."/>
            <person name="Liu H."/>
            <person name="Gao X."/>
            <person name="Li Z."/>
            <person name="Song N."/>
            <person name="Ke X."/>
            <person name="Dai Q."/>
            <person name="Wu Y."/>
            <person name="Sun Y."/>
            <person name="Xu J.-R."/>
            <person name="Kang Z.K."/>
            <person name="Wang L."/>
            <person name="Huang L."/>
        </authorList>
    </citation>
    <scope>NUCLEOTIDE SEQUENCE [LARGE SCALE GENOMIC DNA]</scope>
    <source>
        <strain evidence="13">03-8</strain>
    </source>
</reference>
<dbReference type="PANTHER" id="PTHR43775:SF29">
    <property type="entry name" value="ASPERFURANONE POLYKETIDE SYNTHASE AFOG-RELATED"/>
    <property type="match status" value="1"/>
</dbReference>
<keyword evidence="2" id="KW-0597">Phosphoprotein</keyword>
<evidence type="ECO:0000256" key="9">
    <source>
        <dbReference type="SAM" id="MobiDB-lite"/>
    </source>
</evidence>
<dbReference type="InterPro" id="IPR032821">
    <property type="entry name" value="PKS_assoc"/>
</dbReference>
<dbReference type="InterPro" id="IPR036291">
    <property type="entry name" value="NAD(P)-bd_dom_sf"/>
</dbReference>
<dbReference type="InterPro" id="IPR014043">
    <property type="entry name" value="Acyl_transferase_dom"/>
</dbReference>
<evidence type="ECO:0000256" key="3">
    <source>
        <dbReference type="ARBA" id="ARBA00022679"/>
    </source>
</evidence>
<dbReference type="CDD" id="cd00833">
    <property type="entry name" value="PKS"/>
    <property type="match status" value="1"/>
</dbReference>
<dbReference type="Pfam" id="PF00109">
    <property type="entry name" value="ketoacyl-synt"/>
    <property type="match status" value="1"/>
</dbReference>
<feature type="region of interest" description="N-terminal hotdog fold" evidence="8">
    <location>
        <begin position="978"/>
        <end position="1116"/>
    </location>
</feature>
<dbReference type="FunFam" id="3.40.50.720:FF:000209">
    <property type="entry name" value="Polyketide synthase Pks12"/>
    <property type="match status" value="1"/>
</dbReference>
<dbReference type="PANTHER" id="PTHR43775">
    <property type="entry name" value="FATTY ACID SYNTHASE"/>
    <property type="match status" value="1"/>
</dbReference>
<feature type="region of interest" description="Disordered" evidence="9">
    <location>
        <begin position="2503"/>
        <end position="2522"/>
    </location>
</feature>
<dbReference type="Pfam" id="PF23114">
    <property type="entry name" value="NAD-bd_HRPKS_sdrA"/>
    <property type="match status" value="1"/>
</dbReference>
<feature type="domain" description="Carrier" evidence="10">
    <location>
        <begin position="2538"/>
        <end position="2615"/>
    </location>
</feature>
<evidence type="ECO:0000313" key="14">
    <source>
        <dbReference type="Proteomes" id="UP000078559"/>
    </source>
</evidence>
<keyword evidence="3" id="KW-0808">Transferase</keyword>
<dbReference type="Gene3D" id="3.40.47.10">
    <property type="match status" value="1"/>
</dbReference>
<accession>A0A194VYT0</accession>
<dbReference type="Pfam" id="PF14765">
    <property type="entry name" value="PS-DH"/>
    <property type="match status" value="1"/>
</dbReference>
<feature type="domain" description="PKS/mFAS DH" evidence="12">
    <location>
        <begin position="978"/>
        <end position="1298"/>
    </location>
</feature>
<feature type="active site" description="Proton donor; for dehydratase activity" evidence="8">
    <location>
        <position position="1207"/>
    </location>
</feature>
<dbReference type="InterPro" id="IPR049551">
    <property type="entry name" value="PKS_DH_C"/>
</dbReference>
<dbReference type="SUPFAM" id="SSF51735">
    <property type="entry name" value="NAD(P)-binding Rossmann-fold domains"/>
    <property type="match status" value="2"/>
</dbReference>
<evidence type="ECO:0000256" key="2">
    <source>
        <dbReference type="ARBA" id="ARBA00022553"/>
    </source>
</evidence>
<dbReference type="InterPro" id="IPR013968">
    <property type="entry name" value="PKS_KR"/>
</dbReference>
<dbReference type="Pfam" id="PF00107">
    <property type="entry name" value="ADH_zinc_N"/>
    <property type="match status" value="1"/>
</dbReference>
<dbReference type="InterPro" id="IPR016036">
    <property type="entry name" value="Malonyl_transacylase_ACP-bd"/>
</dbReference>
<dbReference type="InterPro" id="IPR020841">
    <property type="entry name" value="PKS_Beta-ketoAc_synthase_dom"/>
</dbReference>
<keyword evidence="14" id="KW-1185">Reference proteome</keyword>
<evidence type="ECO:0000256" key="7">
    <source>
        <dbReference type="ARBA" id="ARBA00023315"/>
    </source>
</evidence>
<evidence type="ECO:0000259" key="11">
    <source>
        <dbReference type="PROSITE" id="PS52004"/>
    </source>
</evidence>
<dbReference type="SMR" id="A0A194VYT0"/>
<dbReference type="Gene3D" id="3.30.70.3290">
    <property type="match status" value="1"/>
</dbReference>
<dbReference type="GO" id="GO:0030639">
    <property type="term" value="P:polyketide biosynthetic process"/>
    <property type="evidence" value="ECO:0007669"/>
    <property type="project" value="UniProtKB-ARBA"/>
</dbReference>
<dbReference type="GO" id="GO:0004312">
    <property type="term" value="F:fatty acid synthase activity"/>
    <property type="evidence" value="ECO:0007669"/>
    <property type="project" value="TreeGrafter"/>
</dbReference>
<dbReference type="SUPFAM" id="SSF50129">
    <property type="entry name" value="GroES-like"/>
    <property type="match status" value="1"/>
</dbReference>
<keyword evidence="6" id="KW-0511">Multifunctional enzyme</keyword>
<dbReference type="Pfam" id="PF16197">
    <property type="entry name" value="KAsynt_C_assoc"/>
    <property type="match status" value="1"/>
</dbReference>
<dbReference type="InterPro" id="IPR056501">
    <property type="entry name" value="NAD-bd_HRPKS_sdrA"/>
</dbReference>
<feature type="domain" description="Ketosynthase family 3 (KS3)" evidence="11">
    <location>
        <begin position="22"/>
        <end position="447"/>
    </location>
</feature>
<dbReference type="InterPro" id="IPR020807">
    <property type="entry name" value="PKS_DH"/>
</dbReference>
<dbReference type="InterPro" id="IPR016035">
    <property type="entry name" value="Acyl_Trfase/lysoPLipase"/>
</dbReference>
<dbReference type="InterPro" id="IPR014030">
    <property type="entry name" value="Ketoacyl_synth_N"/>
</dbReference>
<dbReference type="EMBL" id="CM003102">
    <property type="protein sequence ID" value="KUI69401.1"/>
    <property type="molecule type" value="Genomic_DNA"/>
</dbReference>
<dbReference type="SUPFAM" id="SSF53901">
    <property type="entry name" value="Thiolase-like"/>
    <property type="match status" value="1"/>
</dbReference>
<dbReference type="OrthoDB" id="329835at2759"/>
<dbReference type="SMART" id="SM00823">
    <property type="entry name" value="PKS_PP"/>
    <property type="match status" value="1"/>
</dbReference>
<dbReference type="InterPro" id="IPR029063">
    <property type="entry name" value="SAM-dependent_MTases_sf"/>
</dbReference>
<dbReference type="Gene3D" id="3.40.366.10">
    <property type="entry name" value="Malonyl-Coenzyme A Acyl Carrier Protein, domain 2"/>
    <property type="match status" value="1"/>
</dbReference>
<dbReference type="Gene3D" id="3.40.50.150">
    <property type="entry name" value="Vaccinia Virus protein VP39"/>
    <property type="match status" value="1"/>
</dbReference>
<dbReference type="Gene3D" id="1.10.1200.10">
    <property type="entry name" value="ACP-like"/>
    <property type="match status" value="1"/>
</dbReference>
<dbReference type="InterPro" id="IPR016039">
    <property type="entry name" value="Thiolase-like"/>
</dbReference>
<dbReference type="Proteomes" id="UP000078559">
    <property type="component" value="Chromosome 5"/>
</dbReference>
<dbReference type="InterPro" id="IPR013149">
    <property type="entry name" value="ADH-like_C"/>
</dbReference>
<dbReference type="SUPFAM" id="SSF53335">
    <property type="entry name" value="S-adenosyl-L-methionine-dependent methyltransferases"/>
    <property type="match status" value="1"/>
</dbReference>
<dbReference type="SMART" id="SM00826">
    <property type="entry name" value="PKS_DH"/>
    <property type="match status" value="1"/>
</dbReference>
<dbReference type="GO" id="GO:0016491">
    <property type="term" value="F:oxidoreductase activity"/>
    <property type="evidence" value="ECO:0007669"/>
    <property type="project" value="UniProtKB-KW"/>
</dbReference>
<feature type="region of interest" description="Disordered" evidence="9">
    <location>
        <begin position="474"/>
        <end position="507"/>
    </location>
</feature>
<dbReference type="InterPro" id="IPR036736">
    <property type="entry name" value="ACP-like_sf"/>
</dbReference>
<feature type="active site" description="Proton acceptor; for dehydratase activity" evidence="8">
    <location>
        <position position="1010"/>
    </location>
</feature>
<keyword evidence="1" id="KW-0596">Phosphopantetheine</keyword>
<dbReference type="SMART" id="SM00829">
    <property type="entry name" value="PKS_ER"/>
    <property type="match status" value="1"/>
</dbReference>
<dbReference type="InterPro" id="IPR020806">
    <property type="entry name" value="PKS_PP-bd"/>
</dbReference>
<dbReference type="InterPro" id="IPR014031">
    <property type="entry name" value="Ketoacyl_synth_C"/>
</dbReference>
<dbReference type="InterPro" id="IPR049900">
    <property type="entry name" value="PKS_mFAS_DH"/>
</dbReference>
<dbReference type="SMART" id="SM00822">
    <property type="entry name" value="PKS_KR"/>
    <property type="match status" value="1"/>
</dbReference>
<dbReference type="PROSITE" id="PS52019">
    <property type="entry name" value="PKS_MFAS_DH"/>
    <property type="match status" value="1"/>
</dbReference>
<organism evidence="13 14">
    <name type="scientific">Cytospora mali</name>
    <name type="common">Apple Valsa canker fungus</name>
    <name type="synonym">Valsa mali</name>
    <dbReference type="NCBI Taxonomy" id="578113"/>
    <lineage>
        <taxon>Eukaryota</taxon>
        <taxon>Fungi</taxon>
        <taxon>Dikarya</taxon>
        <taxon>Ascomycota</taxon>
        <taxon>Pezizomycotina</taxon>
        <taxon>Sordariomycetes</taxon>
        <taxon>Sordariomycetidae</taxon>
        <taxon>Diaporthales</taxon>
        <taxon>Cytosporaceae</taxon>
        <taxon>Cytospora</taxon>
    </lineage>
</organism>
<evidence type="ECO:0000256" key="8">
    <source>
        <dbReference type="PROSITE-ProRule" id="PRU01363"/>
    </source>
</evidence>
<dbReference type="Pfam" id="PF00550">
    <property type="entry name" value="PP-binding"/>
    <property type="match status" value="1"/>
</dbReference>
<name>A0A194VYT0_CYTMA</name>
<dbReference type="SMART" id="SM00827">
    <property type="entry name" value="PKS_AT"/>
    <property type="match status" value="1"/>
</dbReference>
<dbReference type="InterPro" id="IPR057326">
    <property type="entry name" value="KR_dom"/>
</dbReference>
<dbReference type="Pfam" id="PF02801">
    <property type="entry name" value="Ketoacyl-synt_C"/>
    <property type="match status" value="1"/>
</dbReference>
<feature type="region of interest" description="C-terminal hotdog fold" evidence="8">
    <location>
        <begin position="1139"/>
        <end position="1298"/>
    </location>
</feature>
<dbReference type="InterPro" id="IPR001227">
    <property type="entry name" value="Ac_transferase_dom_sf"/>
</dbReference>
<dbReference type="Gene3D" id="3.90.180.10">
    <property type="entry name" value="Medium-chain alcohol dehydrogenases, catalytic domain"/>
    <property type="match status" value="1"/>
</dbReference>
<dbReference type="InterPro" id="IPR020843">
    <property type="entry name" value="ER"/>
</dbReference>
<dbReference type="InterPro" id="IPR006162">
    <property type="entry name" value="Ppantetheine_attach_site"/>
</dbReference>